<protein>
    <recommendedName>
        <fullName evidence="4">F-box domain-containing protein</fullName>
    </recommendedName>
</protein>
<proteinExistence type="predicted"/>
<feature type="region of interest" description="Disordered" evidence="1">
    <location>
        <begin position="295"/>
        <end position="315"/>
    </location>
</feature>
<feature type="compositionally biased region" description="Low complexity" evidence="1">
    <location>
        <begin position="44"/>
        <end position="54"/>
    </location>
</feature>
<feature type="region of interest" description="Disordered" evidence="1">
    <location>
        <begin position="678"/>
        <end position="721"/>
    </location>
</feature>
<keyword evidence="3" id="KW-1185">Reference proteome</keyword>
<comment type="caution">
    <text evidence="2">The sequence shown here is derived from an EMBL/GenBank/DDBJ whole genome shotgun (WGS) entry which is preliminary data.</text>
</comment>
<evidence type="ECO:0000313" key="2">
    <source>
        <dbReference type="EMBL" id="KAJ7713429.1"/>
    </source>
</evidence>
<accession>A0AAD7H7J0</accession>
<evidence type="ECO:0000256" key="1">
    <source>
        <dbReference type="SAM" id="MobiDB-lite"/>
    </source>
</evidence>
<evidence type="ECO:0008006" key="4">
    <source>
        <dbReference type="Google" id="ProtNLM"/>
    </source>
</evidence>
<feature type="compositionally biased region" description="Basic and acidic residues" evidence="1">
    <location>
        <begin position="24"/>
        <end position="43"/>
    </location>
</feature>
<feature type="compositionally biased region" description="Acidic residues" evidence="1">
    <location>
        <begin position="300"/>
        <end position="312"/>
    </location>
</feature>
<dbReference type="EMBL" id="JARKIB010000343">
    <property type="protein sequence ID" value="KAJ7713429.1"/>
    <property type="molecule type" value="Genomic_DNA"/>
</dbReference>
<dbReference type="AlphaFoldDB" id="A0AAD7H7J0"/>
<dbReference type="Proteomes" id="UP001215598">
    <property type="component" value="Unassembled WGS sequence"/>
</dbReference>
<organism evidence="2 3">
    <name type="scientific">Mycena metata</name>
    <dbReference type="NCBI Taxonomy" id="1033252"/>
    <lineage>
        <taxon>Eukaryota</taxon>
        <taxon>Fungi</taxon>
        <taxon>Dikarya</taxon>
        <taxon>Basidiomycota</taxon>
        <taxon>Agaricomycotina</taxon>
        <taxon>Agaricomycetes</taxon>
        <taxon>Agaricomycetidae</taxon>
        <taxon>Agaricales</taxon>
        <taxon>Marasmiineae</taxon>
        <taxon>Mycenaceae</taxon>
        <taxon>Mycena</taxon>
    </lineage>
</organism>
<gene>
    <name evidence="2" type="ORF">B0H16DRAFT_1743332</name>
</gene>
<feature type="compositionally biased region" description="Basic residues" evidence="1">
    <location>
        <begin position="99"/>
        <end position="116"/>
    </location>
</feature>
<name>A0AAD7H7J0_9AGAR</name>
<dbReference type="Gene3D" id="3.80.10.10">
    <property type="entry name" value="Ribonuclease Inhibitor"/>
    <property type="match status" value="1"/>
</dbReference>
<feature type="compositionally biased region" description="Acidic residues" evidence="1">
    <location>
        <begin position="704"/>
        <end position="721"/>
    </location>
</feature>
<reference evidence="2" key="1">
    <citation type="submission" date="2023-03" db="EMBL/GenBank/DDBJ databases">
        <title>Massive genome expansion in bonnet fungi (Mycena s.s.) driven by repeated elements and novel gene families across ecological guilds.</title>
        <authorList>
            <consortium name="Lawrence Berkeley National Laboratory"/>
            <person name="Harder C.B."/>
            <person name="Miyauchi S."/>
            <person name="Viragh M."/>
            <person name="Kuo A."/>
            <person name="Thoen E."/>
            <person name="Andreopoulos B."/>
            <person name="Lu D."/>
            <person name="Skrede I."/>
            <person name="Drula E."/>
            <person name="Henrissat B."/>
            <person name="Morin E."/>
            <person name="Kohler A."/>
            <person name="Barry K."/>
            <person name="LaButti K."/>
            <person name="Morin E."/>
            <person name="Salamov A."/>
            <person name="Lipzen A."/>
            <person name="Mereny Z."/>
            <person name="Hegedus B."/>
            <person name="Baldrian P."/>
            <person name="Stursova M."/>
            <person name="Weitz H."/>
            <person name="Taylor A."/>
            <person name="Grigoriev I.V."/>
            <person name="Nagy L.G."/>
            <person name="Martin F."/>
            <person name="Kauserud H."/>
        </authorList>
    </citation>
    <scope>NUCLEOTIDE SEQUENCE</scope>
    <source>
        <strain evidence="2">CBHHK182m</strain>
    </source>
</reference>
<sequence length="739" mass="82177">MPKRLREEPEAELPAPRRSKRVRTTNERADSEDAPLRRSERLRSAAAAAVQPKQPAKRPVRSQAATLTQKRAPAKKATTGSGEKGGRSSATKTAAPKAKIAKKAATKKAATKKAATKKTAVASTRKNAPAAQVQARPVTIATKKSAALTRRKGRAAQPATAGARIPVEILHEIFKFALPSDNLLNPSLHLGPNSAWCNATRLKLAIVSVCKVWQEVGTPYLYHNIAIRRVHMIEALLDTLTSAPELGELVHAIDFLCYVPSSYFDSVGPDMYQIFTRCPSLVDLELSWPFDLRKPVPRDQDEDTASDAEDNSDDARGDRGVLSYWTFPLPSTALTSLKLGETFHFLRLLQECSGSLQELSIISVDHKSFDVEISFPCLRTLNVTLAEGDPDGTFASKWHMPEVRRLTLSTFCDVTSTETVLDWAEHILGLLGPQLQYLAFAGQYSRVTRATQDLEDVGYLLRMCPSIEYLVLSAHHVVSNDEDSFPNVKFLDMWRSNVHVWDDPTATPLSPSRTFVRVPEFLNFEELAHFPNLEHARLLDTALFSLVSDVPRTFDCDERTEWHFTFPGLSMRQISLDRATPISIPEGDAVFLPCDVSVIRSTDMQAVQTWAGTNFGAAEMQRVNSEQEEFKDVVQSGKHVARDPELARHLAALDAPSIADVRMMGEFGRMMGRSATWGYSQPGGSDDEGRDPTAFNNRLQYYPDSDDDGEEESCWSAESEDEDMPLLDRKHLCALYEFK</sequence>
<evidence type="ECO:0000313" key="3">
    <source>
        <dbReference type="Proteomes" id="UP001215598"/>
    </source>
</evidence>
<dbReference type="SUPFAM" id="SSF52047">
    <property type="entry name" value="RNI-like"/>
    <property type="match status" value="1"/>
</dbReference>
<feature type="region of interest" description="Disordered" evidence="1">
    <location>
        <begin position="1"/>
        <end position="135"/>
    </location>
</feature>
<dbReference type="InterPro" id="IPR032675">
    <property type="entry name" value="LRR_dom_sf"/>
</dbReference>